<dbReference type="OMA" id="RRNPPQT"/>
<dbReference type="EMBL" id="GG738852">
    <property type="protein sequence ID" value="EFC48209.1"/>
    <property type="molecule type" value="Genomic_DNA"/>
</dbReference>
<dbReference type="Proteomes" id="UP000006671">
    <property type="component" value="Unassembled WGS sequence"/>
</dbReference>
<evidence type="ECO:0000313" key="2">
    <source>
        <dbReference type="EMBL" id="EFC48209.1"/>
    </source>
</evidence>
<keyword evidence="3" id="KW-1185">Reference proteome</keyword>
<dbReference type="GeneID" id="8861447"/>
<dbReference type="VEuPathDB" id="AmoebaDB:NAEGRDRAFT_78631"/>
<evidence type="ECO:0000313" key="3">
    <source>
        <dbReference type="Proteomes" id="UP000006671"/>
    </source>
</evidence>
<dbReference type="AlphaFoldDB" id="D2V542"/>
<name>D2V542_NAEGR</name>
<proteinExistence type="predicted"/>
<protein>
    <submittedName>
        <fullName evidence="2">Uncharacterized protein</fullName>
    </submittedName>
</protein>
<feature type="transmembrane region" description="Helical" evidence="1">
    <location>
        <begin position="53"/>
        <end position="73"/>
    </location>
</feature>
<accession>D2V542</accession>
<gene>
    <name evidence="2" type="ORF">NAEGRDRAFT_78631</name>
</gene>
<reference evidence="2 3" key="1">
    <citation type="journal article" date="2010" name="Cell">
        <title>The genome of Naegleria gruberi illuminates early eukaryotic versatility.</title>
        <authorList>
            <person name="Fritz-Laylin L.K."/>
            <person name="Prochnik S.E."/>
            <person name="Ginger M.L."/>
            <person name="Dacks J.B."/>
            <person name="Carpenter M.L."/>
            <person name="Field M.C."/>
            <person name="Kuo A."/>
            <person name="Paredez A."/>
            <person name="Chapman J."/>
            <person name="Pham J."/>
            <person name="Shu S."/>
            <person name="Neupane R."/>
            <person name="Cipriano M."/>
            <person name="Mancuso J."/>
            <person name="Tu H."/>
            <person name="Salamov A."/>
            <person name="Lindquist E."/>
            <person name="Shapiro H."/>
            <person name="Lucas S."/>
            <person name="Grigoriev I.V."/>
            <person name="Cande W.Z."/>
            <person name="Fulton C."/>
            <person name="Rokhsar D.S."/>
            <person name="Dawson S.C."/>
        </authorList>
    </citation>
    <scope>NUCLEOTIDE SEQUENCE [LARGE SCALE GENOMIC DNA]</scope>
    <source>
        <strain evidence="2 3">NEG-M</strain>
    </source>
</reference>
<organism evidence="3">
    <name type="scientific">Naegleria gruberi</name>
    <name type="common">Amoeba</name>
    <dbReference type="NCBI Taxonomy" id="5762"/>
    <lineage>
        <taxon>Eukaryota</taxon>
        <taxon>Discoba</taxon>
        <taxon>Heterolobosea</taxon>
        <taxon>Tetramitia</taxon>
        <taxon>Eutetramitia</taxon>
        <taxon>Vahlkampfiidae</taxon>
        <taxon>Naegleria</taxon>
    </lineage>
</organism>
<keyword evidence="1" id="KW-1133">Transmembrane helix</keyword>
<sequence length="145" mass="16362">MSESNSPTPQPNIIPTNTNKLLRQTQKPIGPDDRSTLLVAERAVYETRLNSPIAFNVLIFNLALGSAYVSGVLRKRRNPPQTGKANILTVSSSLLLVFSFMRNLSPSFERKYALDPREDKLSPSGLKRWVEKKKELEEKYKSVSE</sequence>
<dbReference type="KEGG" id="ngr:NAEGRDRAFT_78631"/>
<evidence type="ECO:0000256" key="1">
    <source>
        <dbReference type="SAM" id="Phobius"/>
    </source>
</evidence>
<dbReference type="InParanoid" id="D2V542"/>
<keyword evidence="1" id="KW-0472">Membrane</keyword>
<dbReference type="OrthoDB" id="10258472at2759"/>
<dbReference type="RefSeq" id="XP_002680953.1">
    <property type="nucleotide sequence ID" value="XM_002680907.1"/>
</dbReference>
<keyword evidence="1" id="KW-0812">Transmembrane</keyword>